<feature type="transmembrane region" description="Helical" evidence="1">
    <location>
        <begin position="224"/>
        <end position="243"/>
    </location>
</feature>
<dbReference type="PANTHER" id="PTHR39470">
    <property type="entry name" value="CHROMOSOME 10, WHOLE GENOME SHOTGUN SEQUENCE"/>
    <property type="match status" value="1"/>
</dbReference>
<feature type="transmembrane region" description="Helical" evidence="1">
    <location>
        <begin position="12"/>
        <end position="29"/>
    </location>
</feature>
<sequence>MSVSWDTLKTLTLFFGPILLPKLVGYYRAYKYELSKPHSAVRPVPKPVLGALFILFSTSCYLLVLTLPYFSPEEIFTLTSSRLQIPVDVLFNRLAALRPSGLTETDLLFKSKIVSTDSRLLYLQYGKPTIMNCTFCSPDDPKSYFYYALPILITPHLLNLFVLEFSTSSFFTNRDGKVWRTRANIAAMVLGAIDIYRVFNYPFLKNARVTTLDNIEFFFWTSRLQRLLALAILDSTIGWVMYLSSTRRAFFDSSTALDHMESLQYALNVVQSKLTALEVLKNTIVQDNDLRDQNNRHWMNEIERTSEILEDESVVAAIALAKQSRVDMKTVKKDADNYSRHIMSGFQEMAGSSATSKQ</sequence>
<dbReference type="EMBL" id="UIGY01000005">
    <property type="protein sequence ID" value="SUZ07960.1"/>
    <property type="molecule type" value="Genomic_DNA"/>
</dbReference>
<feature type="transmembrane region" description="Helical" evidence="1">
    <location>
        <begin position="49"/>
        <end position="70"/>
    </location>
</feature>
<keyword evidence="1" id="KW-0812">Transmembrane</keyword>
<evidence type="ECO:0000313" key="2">
    <source>
        <dbReference type="EMBL" id="EPQ67105.1"/>
    </source>
</evidence>
<protein>
    <submittedName>
        <fullName evidence="3">BgtA-21046</fullName>
    </submittedName>
</protein>
<dbReference type="PANTHER" id="PTHR39470:SF1">
    <property type="entry name" value="CHORISMATE SYNTHASE PROTEIN"/>
    <property type="match status" value="1"/>
</dbReference>
<dbReference type="Proteomes" id="UP000053110">
    <property type="component" value="Unassembled WGS sequence"/>
</dbReference>
<evidence type="ECO:0000256" key="1">
    <source>
        <dbReference type="SAM" id="Phobius"/>
    </source>
</evidence>
<dbReference type="AlphaFoldDB" id="A0A061HRA1"/>
<dbReference type="EMBL" id="KE373960">
    <property type="protein sequence ID" value="EPQ67105.1"/>
    <property type="molecule type" value="Genomic_DNA"/>
</dbReference>
<name>A0A061HRA1_BLUGR</name>
<keyword evidence="1" id="KW-1133">Transmembrane helix</keyword>
<reference evidence="2" key="2">
    <citation type="submission" date="2013-01" db="EMBL/GenBank/DDBJ databases">
        <title>The wheat powdery mildew genome reveals unique evolution of an obligate biotroph.</title>
        <authorList>
            <person name="Oberhaensli S."/>
            <person name="Wicker T."/>
            <person name="Keller B."/>
        </authorList>
    </citation>
    <scope>NUCLEOTIDE SEQUENCE</scope>
    <source>
        <strain evidence="2">96224</strain>
    </source>
</reference>
<dbReference type="HOGENOM" id="CLU_044758_1_0_1"/>
<accession>A0A061HRA1</accession>
<feature type="transmembrane region" description="Helical" evidence="1">
    <location>
        <begin position="144"/>
        <end position="163"/>
    </location>
</feature>
<feature type="transmembrane region" description="Helical" evidence="1">
    <location>
        <begin position="183"/>
        <end position="204"/>
    </location>
</feature>
<keyword evidence="1" id="KW-0472">Membrane</keyword>
<evidence type="ECO:0000313" key="3">
    <source>
        <dbReference type="EMBL" id="SUZ07960.1"/>
    </source>
</evidence>
<evidence type="ECO:0000313" key="4">
    <source>
        <dbReference type="Proteomes" id="UP000053110"/>
    </source>
</evidence>
<gene>
    <name evidence="2" type="ORF">BGT96224_A21046</name>
    <name evidence="3" type="ORF">BGT96224V2_LOCUS1140</name>
</gene>
<dbReference type="OrthoDB" id="4218123at2759"/>
<organism evidence="3">
    <name type="scientific">Blumeria graminis f. sp. tritici 96224</name>
    <dbReference type="NCBI Taxonomy" id="1268274"/>
    <lineage>
        <taxon>Eukaryota</taxon>
        <taxon>Fungi</taxon>
        <taxon>Dikarya</taxon>
        <taxon>Ascomycota</taxon>
        <taxon>Pezizomycotina</taxon>
        <taxon>Leotiomycetes</taxon>
        <taxon>Erysiphales</taxon>
        <taxon>Erysiphaceae</taxon>
        <taxon>Blumeria</taxon>
    </lineage>
</organism>
<reference evidence="4" key="1">
    <citation type="journal article" date="2013" name="Nat. Genet.">
        <title>The wheat powdery mildew genome shows the unique evolution of an obligate biotroph.</title>
        <authorList>
            <person name="Wicker T."/>
            <person name="Oberhaensli S."/>
            <person name="Parlange F."/>
            <person name="Buchmann J.P."/>
            <person name="Shatalina M."/>
            <person name="Roffler S."/>
            <person name="Ben-David R."/>
            <person name="Dolezel J."/>
            <person name="Simkova H."/>
            <person name="Schulze-Lefert P."/>
            <person name="Spanu P.D."/>
            <person name="Bruggmann R."/>
            <person name="Amselem J."/>
            <person name="Quesneville H."/>
            <person name="Ver Loren van Themaat E."/>
            <person name="Paape T."/>
            <person name="Shimizu K.K."/>
            <person name="Keller B."/>
        </authorList>
    </citation>
    <scope>NUCLEOTIDE SEQUENCE [LARGE SCALE GENOMIC DNA]</scope>
    <source>
        <strain evidence="4">96224</strain>
    </source>
</reference>
<reference evidence="3" key="3">
    <citation type="submission" date="2018-07" db="EMBL/GenBank/DDBJ databases">
        <authorList>
            <person name="Quirk P.G."/>
            <person name="Krulwich T.A."/>
        </authorList>
    </citation>
    <scope>NUCLEOTIDE SEQUENCE</scope>
    <source>
        <strain evidence="3">96224</strain>
    </source>
</reference>
<proteinExistence type="predicted"/>
<feature type="non-terminal residue" evidence="3">
    <location>
        <position position="358"/>
    </location>
</feature>